<protein>
    <submittedName>
        <fullName evidence="1">Aminotransferase</fullName>
    </submittedName>
</protein>
<name>A0ACC5RDG4_9HYPH</name>
<keyword evidence="1" id="KW-0808">Transferase</keyword>
<accession>A0ACC5RDG4</accession>
<evidence type="ECO:0000313" key="2">
    <source>
        <dbReference type="Proteomes" id="UP000616151"/>
    </source>
</evidence>
<sequence>MSDTPGAQWNAGDTEADAKSHLLSPSEEMAKLGQSMRPLIAYGEGIHVVDAHGRRIIDGPAGMWCTQIGYGRKEIADAVSAQALKLSYNSPWYTTNSPSAELARRIAEVTPGDLNRVFFTTGGSTAVDSALRFTEFYNNVLGRPEKKHIIVRREGYHGSTSLTAACSGRSFNWQNFDIASPRITFISSPNIRQAPGLSEAQFLDQLVREFEDTIAKIGSDKVAAFLAEPLLASGGVIIPPKGYHARIKAVCEEHDIIYISDEVVTAFGRCGEWFASEKVFGVVPDIITFAKGVTSGYVPLGGFAVSERLIAKVSGENAKGSYYSNGYTYSSHPVSCAAALANMDVIEKDGILEHVRDVAVHFAEGLRSLKGLPHVADIRVEGLVGCVECLVDPSSPEVTDRDKKLGGRIDTHCFDLGLLVRPLGNICVLSPPLIITKAEIDQMIGILRQGILKAAADLKEPVAA</sequence>
<proteinExistence type="predicted"/>
<evidence type="ECO:0000313" key="1">
    <source>
        <dbReference type="EMBL" id="MBK1870648.1"/>
    </source>
</evidence>
<dbReference type="Proteomes" id="UP000616151">
    <property type="component" value="Unassembled WGS sequence"/>
</dbReference>
<gene>
    <name evidence="1" type="ORF">JHL16_30060</name>
</gene>
<organism evidence="1 2">
    <name type="scientific">Taklimakanibacter albus</name>
    <dbReference type="NCBI Taxonomy" id="2800327"/>
    <lineage>
        <taxon>Bacteria</taxon>
        <taxon>Pseudomonadati</taxon>
        <taxon>Pseudomonadota</taxon>
        <taxon>Alphaproteobacteria</taxon>
        <taxon>Hyphomicrobiales</taxon>
        <taxon>Aestuariivirgaceae</taxon>
        <taxon>Taklimakanibacter</taxon>
    </lineage>
</organism>
<reference evidence="1" key="1">
    <citation type="submission" date="2021-01" db="EMBL/GenBank/DDBJ databases">
        <authorList>
            <person name="Sun Q."/>
        </authorList>
    </citation>
    <scope>NUCLEOTIDE SEQUENCE</scope>
    <source>
        <strain evidence="1">YIM B02566</strain>
    </source>
</reference>
<keyword evidence="2" id="KW-1185">Reference proteome</keyword>
<keyword evidence="1" id="KW-0032">Aminotransferase</keyword>
<dbReference type="EMBL" id="JAENHL010000008">
    <property type="protein sequence ID" value="MBK1870648.1"/>
    <property type="molecule type" value="Genomic_DNA"/>
</dbReference>
<comment type="caution">
    <text evidence="1">The sequence shown here is derived from an EMBL/GenBank/DDBJ whole genome shotgun (WGS) entry which is preliminary data.</text>
</comment>